<dbReference type="Pfam" id="PF13411">
    <property type="entry name" value="MerR_1"/>
    <property type="match status" value="1"/>
</dbReference>
<dbReference type="SMART" id="SM00422">
    <property type="entry name" value="HTH_MERR"/>
    <property type="match status" value="1"/>
</dbReference>
<reference evidence="6 7" key="1">
    <citation type="submission" date="2020-08" db="EMBL/GenBank/DDBJ databases">
        <title>Genomic Encyclopedia of Type Strains, Phase III (KMG-III): the genomes of soil and plant-associated and newly described type strains.</title>
        <authorList>
            <person name="Whitman W."/>
        </authorList>
    </citation>
    <scope>NUCLEOTIDE SEQUENCE [LARGE SCALE GENOMIC DNA]</scope>
    <source>
        <strain evidence="6 7">CECT 5862</strain>
    </source>
</reference>
<dbReference type="InterPro" id="IPR009061">
    <property type="entry name" value="DNA-bd_dom_put_sf"/>
</dbReference>
<keyword evidence="7" id="KW-1185">Reference proteome</keyword>
<protein>
    <submittedName>
        <fullName evidence="6">DNA-binding transcriptional MerR regulator</fullName>
    </submittedName>
</protein>
<evidence type="ECO:0000256" key="1">
    <source>
        <dbReference type="ARBA" id="ARBA00022491"/>
    </source>
</evidence>
<dbReference type="PANTHER" id="PTHR30204:SF69">
    <property type="entry name" value="MERR-FAMILY TRANSCRIPTIONAL REGULATOR"/>
    <property type="match status" value="1"/>
</dbReference>
<keyword evidence="2" id="KW-0805">Transcription regulation</keyword>
<dbReference type="AlphaFoldDB" id="A0A7W5FPS7"/>
<evidence type="ECO:0000256" key="2">
    <source>
        <dbReference type="ARBA" id="ARBA00023015"/>
    </source>
</evidence>
<evidence type="ECO:0000256" key="3">
    <source>
        <dbReference type="ARBA" id="ARBA00023125"/>
    </source>
</evidence>
<dbReference type="GO" id="GO:0003700">
    <property type="term" value="F:DNA-binding transcription factor activity"/>
    <property type="evidence" value="ECO:0007669"/>
    <property type="project" value="InterPro"/>
</dbReference>
<dbReference type="PRINTS" id="PR00040">
    <property type="entry name" value="HTHMERR"/>
</dbReference>
<dbReference type="RefSeq" id="WP_246427859.1">
    <property type="nucleotide sequence ID" value="NZ_JACHXK010000014.1"/>
</dbReference>
<sequence>MLNTEITISELAHLMQVSVHQIRYFEEKGILYPAYTADNQYRMYGIDQIYRLSHILLMRKMGLSVQAIRQWTNEGTSDRMEQLLRQSATRIEAEMARLRSLTEFIHKVLEEKASTETEASAYQRVQREVSYLSSWFTIDKETKLDARMLAQQGDTIPELFKTNIHYLYEEGGPIRLCTEARQENGDIVLPEGEYLVYRFSAKGEEDIEHHYERFESYAERHSLLLTGPRMLVEKSYLSLFSQDDIHYEWLARIDRTLQL</sequence>
<dbReference type="PANTHER" id="PTHR30204">
    <property type="entry name" value="REDOX-CYCLING DRUG-SENSING TRANSCRIPTIONAL ACTIVATOR SOXR"/>
    <property type="match status" value="1"/>
</dbReference>
<dbReference type="Gene3D" id="1.10.1660.10">
    <property type="match status" value="1"/>
</dbReference>
<feature type="domain" description="HTH merR-type" evidence="5">
    <location>
        <begin position="5"/>
        <end position="74"/>
    </location>
</feature>
<dbReference type="EMBL" id="JACHXK010000014">
    <property type="protein sequence ID" value="MBB3112706.1"/>
    <property type="molecule type" value="Genomic_DNA"/>
</dbReference>
<dbReference type="InterPro" id="IPR047057">
    <property type="entry name" value="MerR_fam"/>
</dbReference>
<organism evidence="6 7">
    <name type="scientific">Paenibacillus phyllosphaerae</name>
    <dbReference type="NCBI Taxonomy" id="274593"/>
    <lineage>
        <taxon>Bacteria</taxon>
        <taxon>Bacillati</taxon>
        <taxon>Bacillota</taxon>
        <taxon>Bacilli</taxon>
        <taxon>Bacillales</taxon>
        <taxon>Paenibacillaceae</taxon>
        <taxon>Paenibacillus</taxon>
    </lineage>
</organism>
<dbReference type="SUPFAM" id="SSF46955">
    <property type="entry name" value="Putative DNA-binding domain"/>
    <property type="match status" value="1"/>
</dbReference>
<proteinExistence type="predicted"/>
<keyword evidence="4" id="KW-0804">Transcription</keyword>
<accession>A0A7W5FPS7</accession>
<evidence type="ECO:0000313" key="6">
    <source>
        <dbReference type="EMBL" id="MBB3112706.1"/>
    </source>
</evidence>
<keyword evidence="3 6" id="KW-0238">DNA-binding</keyword>
<keyword evidence="1" id="KW-0678">Repressor</keyword>
<evidence type="ECO:0000259" key="5">
    <source>
        <dbReference type="PROSITE" id="PS50937"/>
    </source>
</evidence>
<dbReference type="GO" id="GO:0003677">
    <property type="term" value="F:DNA binding"/>
    <property type="evidence" value="ECO:0007669"/>
    <property type="project" value="UniProtKB-KW"/>
</dbReference>
<evidence type="ECO:0000256" key="4">
    <source>
        <dbReference type="ARBA" id="ARBA00023163"/>
    </source>
</evidence>
<dbReference type="Proteomes" id="UP000570361">
    <property type="component" value="Unassembled WGS sequence"/>
</dbReference>
<dbReference type="InterPro" id="IPR000551">
    <property type="entry name" value="MerR-type_HTH_dom"/>
</dbReference>
<name>A0A7W5FPS7_9BACL</name>
<dbReference type="PROSITE" id="PS50937">
    <property type="entry name" value="HTH_MERR_2"/>
    <property type="match status" value="1"/>
</dbReference>
<comment type="caution">
    <text evidence="6">The sequence shown here is derived from an EMBL/GenBank/DDBJ whole genome shotgun (WGS) entry which is preliminary data.</text>
</comment>
<gene>
    <name evidence="6" type="ORF">FHS18_004808</name>
</gene>
<evidence type="ECO:0000313" key="7">
    <source>
        <dbReference type="Proteomes" id="UP000570361"/>
    </source>
</evidence>